<feature type="region of interest" description="Disordered" evidence="1">
    <location>
        <begin position="22"/>
        <end position="49"/>
    </location>
</feature>
<gene>
    <name evidence="4" type="ORF">BIW11_07306</name>
</gene>
<comment type="caution">
    <text evidence="4">The sequence shown here is derived from an EMBL/GenBank/DDBJ whole genome shotgun (WGS) entry which is preliminary data.</text>
</comment>
<evidence type="ECO:0000256" key="3">
    <source>
        <dbReference type="SAM" id="SignalP"/>
    </source>
</evidence>
<reference evidence="4 5" key="1">
    <citation type="journal article" date="2017" name="Gigascience">
        <title>Draft genome of the honey bee ectoparasitic mite, Tropilaelaps mercedesae, is shaped by the parasitic life history.</title>
        <authorList>
            <person name="Dong X."/>
            <person name="Armstrong S.D."/>
            <person name="Xia D."/>
            <person name="Makepeace B.L."/>
            <person name="Darby A.C."/>
            <person name="Kadowaki T."/>
        </authorList>
    </citation>
    <scope>NUCLEOTIDE SEQUENCE [LARGE SCALE GENOMIC DNA]</scope>
    <source>
        <strain evidence="4">Wuxi-XJTLU</strain>
    </source>
</reference>
<dbReference type="Proteomes" id="UP000192247">
    <property type="component" value="Unassembled WGS sequence"/>
</dbReference>
<sequence length="208" mass="22331">MRVAVTALLFLTVLGVSGSDYAKPAKSQAPTGNVMKNMSNGTSQNVSLETKEKATKYDKQETETSTTMPHFLILVFDYIVNITTLNNCSKTDNSHEDKSQAAGPLHLLNYRRAMSPTNTSALVQKFSPGKIPGPSKLAGTKADHKSDEKNEAKRSDANLLFLIEVILVVTVSAVVLSLLLKKPADGPARSHSILGGSKLPGSVPPYHI</sequence>
<proteinExistence type="predicted"/>
<keyword evidence="2" id="KW-0812">Transmembrane</keyword>
<protein>
    <submittedName>
        <fullName evidence="4">Uncharacterized protein</fullName>
    </submittedName>
</protein>
<feature type="signal peptide" evidence="3">
    <location>
        <begin position="1"/>
        <end position="18"/>
    </location>
</feature>
<dbReference type="AlphaFoldDB" id="A0A1V9XUN5"/>
<feature type="compositionally biased region" description="Basic and acidic residues" evidence="1">
    <location>
        <begin position="141"/>
        <end position="150"/>
    </location>
</feature>
<keyword evidence="5" id="KW-1185">Reference proteome</keyword>
<keyword evidence="2" id="KW-0472">Membrane</keyword>
<dbReference type="InParanoid" id="A0A1V9XUN5"/>
<evidence type="ECO:0000313" key="5">
    <source>
        <dbReference type="Proteomes" id="UP000192247"/>
    </source>
</evidence>
<evidence type="ECO:0000256" key="2">
    <source>
        <dbReference type="SAM" id="Phobius"/>
    </source>
</evidence>
<feature type="region of interest" description="Disordered" evidence="1">
    <location>
        <begin position="126"/>
        <end position="150"/>
    </location>
</feature>
<organism evidence="4 5">
    <name type="scientific">Tropilaelaps mercedesae</name>
    <dbReference type="NCBI Taxonomy" id="418985"/>
    <lineage>
        <taxon>Eukaryota</taxon>
        <taxon>Metazoa</taxon>
        <taxon>Ecdysozoa</taxon>
        <taxon>Arthropoda</taxon>
        <taxon>Chelicerata</taxon>
        <taxon>Arachnida</taxon>
        <taxon>Acari</taxon>
        <taxon>Parasitiformes</taxon>
        <taxon>Mesostigmata</taxon>
        <taxon>Gamasina</taxon>
        <taxon>Dermanyssoidea</taxon>
        <taxon>Laelapidae</taxon>
        <taxon>Tropilaelaps</taxon>
    </lineage>
</organism>
<feature type="transmembrane region" description="Helical" evidence="2">
    <location>
        <begin position="159"/>
        <end position="180"/>
    </location>
</feature>
<evidence type="ECO:0000313" key="4">
    <source>
        <dbReference type="EMBL" id="OQR77132.1"/>
    </source>
</evidence>
<feature type="chain" id="PRO_5011986220" evidence="3">
    <location>
        <begin position="19"/>
        <end position="208"/>
    </location>
</feature>
<dbReference type="EMBL" id="MNPL01003905">
    <property type="protein sequence ID" value="OQR77132.1"/>
    <property type="molecule type" value="Genomic_DNA"/>
</dbReference>
<evidence type="ECO:0000256" key="1">
    <source>
        <dbReference type="SAM" id="MobiDB-lite"/>
    </source>
</evidence>
<keyword evidence="3" id="KW-0732">Signal</keyword>
<keyword evidence="2" id="KW-1133">Transmembrane helix</keyword>
<name>A0A1V9XUN5_9ACAR</name>
<feature type="compositionally biased region" description="Polar residues" evidence="1">
    <location>
        <begin position="28"/>
        <end position="48"/>
    </location>
</feature>
<accession>A0A1V9XUN5</accession>